<sequence length="217" mass="22986">MFFSSFQTNHPGRWSGAGSSYSSSNSLGPRERRAVRATAAGHAGDHINQHAPHHPPHGRVNTAREERHYQAPSPVRNYSSRPLILASTFPPSQSSHQGLNHGRQLEAVSSSSESLTQSTSVSVGLRKGDPSLLSHIPRAAGSSASSSSRSLSRGSVSSSDPSSPPPPSASSASSSFSGRLGQPPRGPLSLHSYSRKNVFLQHSLHTAELQALTQRDS</sequence>
<evidence type="ECO:0000313" key="3">
    <source>
        <dbReference type="Proteomes" id="UP001497482"/>
    </source>
</evidence>
<feature type="compositionally biased region" description="Polar residues" evidence="1">
    <location>
        <begin position="89"/>
        <end position="98"/>
    </location>
</feature>
<dbReference type="EMBL" id="OZ035831">
    <property type="protein sequence ID" value="CAL1615851.1"/>
    <property type="molecule type" value="Genomic_DNA"/>
</dbReference>
<feature type="compositionally biased region" description="Low complexity" evidence="1">
    <location>
        <begin position="105"/>
        <end position="122"/>
    </location>
</feature>
<feature type="compositionally biased region" description="Low complexity" evidence="1">
    <location>
        <begin position="137"/>
        <end position="161"/>
    </location>
</feature>
<organism evidence="2 3">
    <name type="scientific">Knipowitschia caucasica</name>
    <name type="common">Caucasian dwarf goby</name>
    <name type="synonym">Pomatoschistus caucasicus</name>
    <dbReference type="NCBI Taxonomy" id="637954"/>
    <lineage>
        <taxon>Eukaryota</taxon>
        <taxon>Metazoa</taxon>
        <taxon>Chordata</taxon>
        <taxon>Craniata</taxon>
        <taxon>Vertebrata</taxon>
        <taxon>Euteleostomi</taxon>
        <taxon>Actinopterygii</taxon>
        <taxon>Neopterygii</taxon>
        <taxon>Teleostei</taxon>
        <taxon>Neoteleostei</taxon>
        <taxon>Acanthomorphata</taxon>
        <taxon>Gobiaria</taxon>
        <taxon>Gobiiformes</taxon>
        <taxon>Gobioidei</taxon>
        <taxon>Gobiidae</taxon>
        <taxon>Gobiinae</taxon>
        <taxon>Knipowitschia</taxon>
    </lineage>
</organism>
<evidence type="ECO:0000313" key="2">
    <source>
        <dbReference type="EMBL" id="CAL1615851.1"/>
    </source>
</evidence>
<name>A0AAV2MQT0_KNICA</name>
<feature type="compositionally biased region" description="Polar residues" evidence="1">
    <location>
        <begin position="1"/>
        <end position="10"/>
    </location>
</feature>
<protein>
    <submittedName>
        <fullName evidence="2">Uncharacterized protein</fullName>
    </submittedName>
</protein>
<accession>A0AAV2MQT0</accession>
<feature type="compositionally biased region" description="Low complexity" evidence="1">
    <location>
        <begin position="12"/>
        <end position="28"/>
    </location>
</feature>
<feature type="compositionally biased region" description="Low complexity" evidence="1">
    <location>
        <begin position="169"/>
        <end position="178"/>
    </location>
</feature>
<feature type="region of interest" description="Disordered" evidence="1">
    <location>
        <begin position="1"/>
        <end position="192"/>
    </location>
</feature>
<proteinExistence type="predicted"/>
<keyword evidence="3" id="KW-1185">Reference proteome</keyword>
<reference evidence="2 3" key="1">
    <citation type="submission" date="2024-04" db="EMBL/GenBank/DDBJ databases">
        <authorList>
            <person name="Waldvogel A.-M."/>
            <person name="Schoenle A."/>
        </authorList>
    </citation>
    <scope>NUCLEOTIDE SEQUENCE [LARGE SCALE GENOMIC DNA]</scope>
</reference>
<gene>
    <name evidence="2" type="ORF">KC01_LOCUS41725</name>
</gene>
<evidence type="ECO:0000256" key="1">
    <source>
        <dbReference type="SAM" id="MobiDB-lite"/>
    </source>
</evidence>
<dbReference type="Proteomes" id="UP001497482">
    <property type="component" value="Chromosome 9"/>
</dbReference>
<dbReference type="AlphaFoldDB" id="A0AAV2MQT0"/>